<reference evidence="2" key="1">
    <citation type="submission" date="2023-03" db="EMBL/GenBank/DDBJ databases">
        <title>Andean soil-derived lignocellulolytic bacterial consortium as a source of novel taxa and putative plastic-active enzymes.</title>
        <authorList>
            <person name="Diaz-Garcia L."/>
            <person name="Chuvochina M."/>
            <person name="Feuerriegel G."/>
            <person name="Bunk B."/>
            <person name="Sproer C."/>
            <person name="Streit W.R."/>
            <person name="Rodriguez L.M."/>
            <person name="Overmann J."/>
            <person name="Jimenez D.J."/>
        </authorList>
    </citation>
    <scope>NUCLEOTIDE SEQUENCE</scope>
    <source>
        <strain evidence="2">MAG 4196</strain>
    </source>
</reference>
<sequence>MIGTSTVHKVFLGTVQIWANEVVNVLGNRANVLLRSLFTAEQWGDQNLKKRVVVPVGGEIGATVRDFAIAIAEIGTAQADSWGSDLTLEVRGTVSGMGGAPNSGTGGNVIWGNLLGRLGQKLKVILTGLLRSGGGGGGRAGNGGAGQYPYTLTESRSYQNNYNGFFDGSWSSSRESWSSPWSVRWDGATVATSGNSNIGSSPPSVAVGAYTYIRGGHANGSGVSKQYHVSRTSTQQQATQGGIAPDPGRGQGYDGDATLGGAAVGGDTNAGVSGKSGDGGGWGLPGQAGANGTNGNVSAGLAGATAGLAGFYLRDIANMEFTNDNGTALGRVA</sequence>
<gene>
    <name evidence="2" type="ORF">P0Y65_20730</name>
</gene>
<feature type="compositionally biased region" description="Gly residues" evidence="1">
    <location>
        <begin position="274"/>
        <end position="286"/>
    </location>
</feature>
<dbReference type="EMBL" id="CP119312">
    <property type="protein sequence ID" value="WEK04568.1"/>
    <property type="molecule type" value="Genomic_DNA"/>
</dbReference>
<evidence type="ECO:0000256" key="1">
    <source>
        <dbReference type="SAM" id="MobiDB-lite"/>
    </source>
</evidence>
<organism evidence="2 3">
    <name type="scientific">Candidatus Devosia phytovorans</name>
    <dbReference type="NCBI Taxonomy" id="3121372"/>
    <lineage>
        <taxon>Bacteria</taxon>
        <taxon>Pseudomonadati</taxon>
        <taxon>Pseudomonadota</taxon>
        <taxon>Alphaproteobacteria</taxon>
        <taxon>Hyphomicrobiales</taxon>
        <taxon>Devosiaceae</taxon>
        <taxon>Devosia</taxon>
    </lineage>
</organism>
<proteinExistence type="predicted"/>
<evidence type="ECO:0000313" key="2">
    <source>
        <dbReference type="EMBL" id="WEK04568.1"/>
    </source>
</evidence>
<protein>
    <submittedName>
        <fullName evidence="2">Uncharacterized protein</fullName>
    </submittedName>
</protein>
<dbReference type="Proteomes" id="UP001217476">
    <property type="component" value="Chromosome"/>
</dbReference>
<feature type="region of interest" description="Disordered" evidence="1">
    <location>
        <begin position="223"/>
        <end position="287"/>
    </location>
</feature>
<feature type="compositionally biased region" description="Polar residues" evidence="1">
    <location>
        <begin position="223"/>
        <end position="240"/>
    </location>
</feature>
<dbReference type="AlphaFoldDB" id="A0AAJ6B1L4"/>
<name>A0AAJ6B1L4_9HYPH</name>
<accession>A0AAJ6B1L4</accession>
<evidence type="ECO:0000313" key="3">
    <source>
        <dbReference type="Proteomes" id="UP001217476"/>
    </source>
</evidence>